<organism evidence="2 3">
    <name type="scientific">Acrobeloides nanus</name>
    <dbReference type="NCBI Taxonomy" id="290746"/>
    <lineage>
        <taxon>Eukaryota</taxon>
        <taxon>Metazoa</taxon>
        <taxon>Ecdysozoa</taxon>
        <taxon>Nematoda</taxon>
        <taxon>Chromadorea</taxon>
        <taxon>Rhabditida</taxon>
        <taxon>Tylenchina</taxon>
        <taxon>Cephalobomorpha</taxon>
        <taxon>Cephaloboidea</taxon>
        <taxon>Cephalobidae</taxon>
        <taxon>Acrobeloides</taxon>
    </lineage>
</organism>
<proteinExistence type="predicted"/>
<keyword evidence="2" id="KW-1185">Reference proteome</keyword>
<evidence type="ECO:0000256" key="1">
    <source>
        <dbReference type="SAM" id="MobiDB-lite"/>
    </source>
</evidence>
<dbReference type="AlphaFoldDB" id="A0A914D8T1"/>
<dbReference type="Proteomes" id="UP000887540">
    <property type="component" value="Unplaced"/>
</dbReference>
<dbReference type="WBParaSite" id="ACRNAN_scaffold2052.g13827.t1">
    <property type="protein sequence ID" value="ACRNAN_scaffold2052.g13827.t1"/>
    <property type="gene ID" value="ACRNAN_scaffold2052.g13827"/>
</dbReference>
<sequence>MSKKQIVQAQDEWAQDQPSGIQKIFEHWKRSMRDSKQKEREREYELAQNLSREALTIFKKIRGGTGTETSTNGSGT</sequence>
<reference evidence="3" key="1">
    <citation type="submission" date="2022-11" db="UniProtKB">
        <authorList>
            <consortium name="WormBaseParasite"/>
        </authorList>
    </citation>
    <scope>IDENTIFICATION</scope>
</reference>
<protein>
    <submittedName>
        <fullName evidence="3">Uncharacterized protein</fullName>
    </submittedName>
</protein>
<feature type="region of interest" description="Disordered" evidence="1">
    <location>
        <begin position="1"/>
        <end position="20"/>
    </location>
</feature>
<name>A0A914D8T1_9BILA</name>
<evidence type="ECO:0000313" key="3">
    <source>
        <dbReference type="WBParaSite" id="ACRNAN_scaffold2052.g13827.t1"/>
    </source>
</evidence>
<accession>A0A914D8T1</accession>
<evidence type="ECO:0000313" key="2">
    <source>
        <dbReference type="Proteomes" id="UP000887540"/>
    </source>
</evidence>